<dbReference type="PROSITE" id="PS00108">
    <property type="entry name" value="PROTEIN_KINASE_ST"/>
    <property type="match status" value="1"/>
</dbReference>
<evidence type="ECO:0000313" key="9">
    <source>
        <dbReference type="EMBL" id="NDV29863.1"/>
    </source>
</evidence>
<dbReference type="AlphaFoldDB" id="A0A6B2KYM1"/>
<organism evidence="9">
    <name type="scientific">Arcella intermedia</name>
    <dbReference type="NCBI Taxonomy" id="1963864"/>
    <lineage>
        <taxon>Eukaryota</taxon>
        <taxon>Amoebozoa</taxon>
        <taxon>Tubulinea</taxon>
        <taxon>Elardia</taxon>
        <taxon>Arcellinida</taxon>
        <taxon>Sphaerothecina</taxon>
        <taxon>Arcellidae</taxon>
        <taxon>Arcella</taxon>
    </lineage>
</organism>
<protein>
    <recommendedName>
        <fullName evidence="8">Protein kinase domain-containing protein</fullName>
    </recommendedName>
</protein>
<dbReference type="SUPFAM" id="SSF56112">
    <property type="entry name" value="Protein kinase-like (PK-like)"/>
    <property type="match status" value="1"/>
</dbReference>
<keyword evidence="2" id="KW-0547">Nucleotide-binding</keyword>
<dbReference type="InterPro" id="IPR011009">
    <property type="entry name" value="Kinase-like_dom_sf"/>
</dbReference>
<keyword evidence="1" id="KW-0808">Transferase</keyword>
<evidence type="ECO:0000259" key="8">
    <source>
        <dbReference type="PROSITE" id="PS50011"/>
    </source>
</evidence>
<dbReference type="PANTHER" id="PTHR44329:SF288">
    <property type="entry name" value="MITOGEN-ACTIVATED PROTEIN KINASE KINASE KINASE 20"/>
    <property type="match status" value="1"/>
</dbReference>
<dbReference type="SMART" id="SM00220">
    <property type="entry name" value="S_TKc"/>
    <property type="match status" value="1"/>
</dbReference>
<reference evidence="9" key="1">
    <citation type="journal article" date="2020" name="J. Eukaryot. Microbiol.">
        <title>De novo Sequencing, Assembly and Annotation of the Transcriptome for the Free-Living Testate Amoeba Arcella intermedia.</title>
        <authorList>
            <person name="Ribeiro G.M."/>
            <person name="Porfirio-Sousa A.L."/>
            <person name="Maurer-Alcala X.X."/>
            <person name="Katz L.A."/>
            <person name="Lahr D.J.G."/>
        </authorList>
    </citation>
    <scope>NUCLEOTIDE SEQUENCE</scope>
</reference>
<evidence type="ECO:0000256" key="1">
    <source>
        <dbReference type="ARBA" id="ARBA00022679"/>
    </source>
</evidence>
<dbReference type="GO" id="GO:0004674">
    <property type="term" value="F:protein serine/threonine kinase activity"/>
    <property type="evidence" value="ECO:0007669"/>
    <property type="project" value="UniProtKB-EC"/>
</dbReference>
<comment type="catalytic activity">
    <reaction evidence="5">
        <text>L-threonyl-[protein] + ATP = O-phospho-L-threonyl-[protein] + ADP + H(+)</text>
        <dbReference type="Rhea" id="RHEA:46608"/>
        <dbReference type="Rhea" id="RHEA-COMP:11060"/>
        <dbReference type="Rhea" id="RHEA-COMP:11605"/>
        <dbReference type="ChEBI" id="CHEBI:15378"/>
        <dbReference type="ChEBI" id="CHEBI:30013"/>
        <dbReference type="ChEBI" id="CHEBI:30616"/>
        <dbReference type="ChEBI" id="CHEBI:61977"/>
        <dbReference type="ChEBI" id="CHEBI:456216"/>
        <dbReference type="EC" id="2.7.11.1"/>
    </reaction>
</comment>
<sequence length="607" mass="68812">MRFKFAIDILKGVQYLHGFQPPIAHLDLKSPNVLIYSLDKDATINCKLADFGTAQFVRVPVESKMVENPVWTAPEVLEGVPYDESADTYAVGVILWELVTRMNYFGELGSFLRAIHDKVIEGNRPPIPAFVLPSYASIIQECWAQSPESRPKDWNRIISLIEHMRVQVGEAEVHISTMYPKLTPTPSSTSPRTTPSPKSPTAASPTSSTPKLLGAVRSHSEKREEREEGKKSVNSERVSKVSVKRTQRVPARTASELSMGKWEVTKVVEQRNMIREKSEEFRKDSEKTGSDIPTRRTTMEQTLHFGLSRPKLDGPGSALKKLTKLPFPPEQHEVNMAELPEQEQYRQFVLGLMRSDSSREDPMSSPTVIDSITQIDSPYNTSTSKMASKQKLAKRPRFRHPKISDLVELMVESHTNNSTFNIAVEKQDTERRKSIFNVISSATLRWIYDNSLENMSVRYSKRDGTQKVCAASAWFPPGVSAARMDFQKHLMDAIKHVRKVSSKGALRTKTLFQDIFELTNTMVTSNCWELLFISIIPSCIEFRDVWEDILDKVLSQADKSQQSVLCFTSDQKQMEMLSSFHFSKVKECITCKTATIWALMRPPTPKS</sequence>
<dbReference type="Gene3D" id="1.10.510.10">
    <property type="entry name" value="Transferase(Phosphotransferase) domain 1"/>
    <property type="match status" value="1"/>
</dbReference>
<dbReference type="InterPro" id="IPR051681">
    <property type="entry name" value="Ser/Thr_Kinases-Pseudokinases"/>
</dbReference>
<evidence type="ECO:0000256" key="6">
    <source>
        <dbReference type="ARBA" id="ARBA00048679"/>
    </source>
</evidence>
<feature type="domain" description="Protein kinase" evidence="8">
    <location>
        <begin position="1"/>
        <end position="166"/>
    </location>
</feature>
<keyword evidence="4" id="KW-0067">ATP-binding</keyword>
<feature type="compositionally biased region" description="Basic and acidic residues" evidence="7">
    <location>
        <begin position="218"/>
        <end position="239"/>
    </location>
</feature>
<dbReference type="Pfam" id="PF00069">
    <property type="entry name" value="Pkinase"/>
    <property type="match status" value="1"/>
</dbReference>
<accession>A0A6B2KYM1</accession>
<dbReference type="PANTHER" id="PTHR44329">
    <property type="entry name" value="SERINE/THREONINE-PROTEIN KINASE TNNI3K-RELATED"/>
    <property type="match status" value="1"/>
</dbReference>
<evidence type="ECO:0000256" key="4">
    <source>
        <dbReference type="ARBA" id="ARBA00022840"/>
    </source>
</evidence>
<evidence type="ECO:0000256" key="3">
    <source>
        <dbReference type="ARBA" id="ARBA00022777"/>
    </source>
</evidence>
<name>A0A6B2KYM1_9EUKA</name>
<keyword evidence="3" id="KW-0418">Kinase</keyword>
<dbReference type="InterPro" id="IPR000719">
    <property type="entry name" value="Prot_kinase_dom"/>
</dbReference>
<dbReference type="EMBL" id="GIBP01000894">
    <property type="protein sequence ID" value="NDV29863.1"/>
    <property type="molecule type" value="Transcribed_RNA"/>
</dbReference>
<proteinExistence type="predicted"/>
<evidence type="ECO:0000256" key="7">
    <source>
        <dbReference type="SAM" id="MobiDB-lite"/>
    </source>
</evidence>
<comment type="catalytic activity">
    <reaction evidence="6">
        <text>L-seryl-[protein] + ATP = O-phospho-L-seryl-[protein] + ADP + H(+)</text>
        <dbReference type="Rhea" id="RHEA:17989"/>
        <dbReference type="Rhea" id="RHEA-COMP:9863"/>
        <dbReference type="Rhea" id="RHEA-COMP:11604"/>
        <dbReference type="ChEBI" id="CHEBI:15378"/>
        <dbReference type="ChEBI" id="CHEBI:29999"/>
        <dbReference type="ChEBI" id="CHEBI:30616"/>
        <dbReference type="ChEBI" id="CHEBI:83421"/>
        <dbReference type="ChEBI" id="CHEBI:456216"/>
        <dbReference type="EC" id="2.7.11.1"/>
    </reaction>
</comment>
<evidence type="ECO:0000256" key="2">
    <source>
        <dbReference type="ARBA" id="ARBA00022741"/>
    </source>
</evidence>
<feature type="compositionally biased region" description="Low complexity" evidence="7">
    <location>
        <begin position="184"/>
        <end position="211"/>
    </location>
</feature>
<feature type="region of interest" description="Disordered" evidence="7">
    <location>
        <begin position="179"/>
        <end position="247"/>
    </location>
</feature>
<dbReference type="PROSITE" id="PS50011">
    <property type="entry name" value="PROTEIN_KINASE_DOM"/>
    <property type="match status" value="1"/>
</dbReference>
<evidence type="ECO:0000256" key="5">
    <source>
        <dbReference type="ARBA" id="ARBA00047899"/>
    </source>
</evidence>
<dbReference type="GO" id="GO:0005524">
    <property type="term" value="F:ATP binding"/>
    <property type="evidence" value="ECO:0007669"/>
    <property type="project" value="UniProtKB-KW"/>
</dbReference>
<dbReference type="InterPro" id="IPR008271">
    <property type="entry name" value="Ser/Thr_kinase_AS"/>
</dbReference>